<sequence>MVPALHLSDVATLTLDPIGPRAGATRGEPVESGVVLFEDAHLEAGVWECTPGCFPSRREGYREAVTILAGRGVLRDADGTEHPVEPGVALALPEGWSGEWDITETVRKFYVVTYSEPREKSSTP</sequence>
<dbReference type="InterPro" id="IPR011051">
    <property type="entry name" value="RmlC_Cupin_sf"/>
</dbReference>
<dbReference type="Gene3D" id="2.60.120.10">
    <property type="entry name" value="Jelly Rolls"/>
    <property type="match status" value="1"/>
</dbReference>
<proteinExistence type="predicted"/>
<gene>
    <name evidence="2" type="ORF">UFOPK3992_00682</name>
</gene>
<dbReference type="EMBL" id="CAFBOZ010000079">
    <property type="protein sequence ID" value="CAB5001637.1"/>
    <property type="molecule type" value="Genomic_DNA"/>
</dbReference>
<dbReference type="InterPro" id="IPR014710">
    <property type="entry name" value="RmlC-like_jellyroll"/>
</dbReference>
<accession>A0A6J7P8G3</accession>
<reference evidence="2" key="1">
    <citation type="submission" date="2020-05" db="EMBL/GenBank/DDBJ databases">
        <authorList>
            <person name="Chiriac C."/>
            <person name="Salcher M."/>
            <person name="Ghai R."/>
            <person name="Kavagutti S V."/>
        </authorList>
    </citation>
    <scope>NUCLEOTIDE SEQUENCE</scope>
</reference>
<dbReference type="Pfam" id="PF05899">
    <property type="entry name" value="Cupin_3"/>
    <property type="match status" value="1"/>
</dbReference>
<dbReference type="InterPro" id="IPR008579">
    <property type="entry name" value="UGlyAH_Cupin_dom"/>
</dbReference>
<name>A0A6J7P8G3_9ZZZZ</name>
<evidence type="ECO:0000313" key="2">
    <source>
        <dbReference type="EMBL" id="CAB5001637.1"/>
    </source>
</evidence>
<feature type="domain" description="(S)-ureidoglycine aminohydrolase cupin" evidence="1">
    <location>
        <begin position="40"/>
        <end position="110"/>
    </location>
</feature>
<dbReference type="AlphaFoldDB" id="A0A6J7P8G3"/>
<protein>
    <submittedName>
        <fullName evidence="2">Unannotated protein</fullName>
    </submittedName>
</protein>
<organism evidence="2">
    <name type="scientific">freshwater metagenome</name>
    <dbReference type="NCBI Taxonomy" id="449393"/>
    <lineage>
        <taxon>unclassified sequences</taxon>
        <taxon>metagenomes</taxon>
        <taxon>ecological metagenomes</taxon>
    </lineage>
</organism>
<dbReference type="PANTHER" id="PTHR40943">
    <property type="entry name" value="CYTOPLASMIC PROTEIN-RELATED"/>
    <property type="match status" value="1"/>
</dbReference>
<evidence type="ECO:0000259" key="1">
    <source>
        <dbReference type="Pfam" id="PF05899"/>
    </source>
</evidence>
<dbReference type="SUPFAM" id="SSF51182">
    <property type="entry name" value="RmlC-like cupins"/>
    <property type="match status" value="1"/>
</dbReference>
<dbReference type="PANTHER" id="PTHR40943:SF1">
    <property type="entry name" value="CYTOPLASMIC PROTEIN"/>
    <property type="match status" value="1"/>
</dbReference>